<proteinExistence type="predicted"/>
<keyword evidence="2" id="KW-1185">Reference proteome</keyword>
<protein>
    <submittedName>
        <fullName evidence="1">Uncharacterized protein</fullName>
    </submittedName>
</protein>
<dbReference type="RefSeq" id="WP_311192112.1">
    <property type="nucleotide sequence ID" value="NZ_CP115541.1"/>
</dbReference>
<reference evidence="1 2" key="1">
    <citation type="submission" date="2022-12" db="EMBL/GenBank/DDBJ databases">
        <title>Two new species, Stenotrophomonas aracearum and Stenotrophomonas oahuensis, isolated from Anthurium (Araceae family) in Hawaii.</title>
        <authorList>
            <person name="Chunag S.C."/>
            <person name="Dobhal S."/>
            <person name="Alvarez A."/>
            <person name="Arif M."/>
        </authorList>
    </citation>
    <scope>NUCLEOTIDE SEQUENCE [LARGE SCALE GENOMIC DNA]</scope>
    <source>
        <strain evidence="1 2">A5586</strain>
    </source>
</reference>
<sequence>MKSFPEQALNFAVGGVIAPSALEQAARADQLLAVARRRAAQTLDGVPAQVAEATTQAHRDGFHKGYADALTQVVPLLQATLADAQTLREHVLGQVRAVITASLAAESIDAQLVVQRCEQALAGGETALQLHVPVQMDVLRNALQDELSQRVPALPLQVLAGQGELPVLSIGPLVYELDAAGSMSRAVEASVDAEALEAGARERAAAYLAALNARLKPLPFPNVTTGVPT</sequence>
<dbReference type="Proteomes" id="UP001302072">
    <property type="component" value="Chromosome"/>
</dbReference>
<name>A0ABY9YPW3_9GAMM</name>
<gene>
    <name evidence="1" type="ORF">PDM29_01360</name>
</gene>
<dbReference type="EMBL" id="CP115541">
    <property type="protein sequence ID" value="WNH52944.1"/>
    <property type="molecule type" value="Genomic_DNA"/>
</dbReference>
<evidence type="ECO:0000313" key="1">
    <source>
        <dbReference type="EMBL" id="WNH52944.1"/>
    </source>
</evidence>
<organism evidence="1 2">
    <name type="scientific">Stenotrophomonas oahuensis</name>
    <dbReference type="NCBI Taxonomy" id="3003271"/>
    <lineage>
        <taxon>Bacteria</taxon>
        <taxon>Pseudomonadati</taxon>
        <taxon>Pseudomonadota</taxon>
        <taxon>Gammaproteobacteria</taxon>
        <taxon>Lysobacterales</taxon>
        <taxon>Lysobacteraceae</taxon>
        <taxon>Stenotrophomonas</taxon>
    </lineage>
</organism>
<accession>A0ABY9YPW3</accession>
<evidence type="ECO:0000313" key="2">
    <source>
        <dbReference type="Proteomes" id="UP001302072"/>
    </source>
</evidence>